<reference evidence="2" key="1">
    <citation type="submission" date="2020-11" db="EMBL/GenBank/DDBJ databases">
        <authorList>
            <person name="Whitehead M."/>
        </authorList>
    </citation>
    <scope>NUCLEOTIDE SEQUENCE</scope>
    <source>
        <strain evidence="2">EGII</strain>
    </source>
</reference>
<comment type="caution">
    <text evidence="2">The sequence shown here is derived from an EMBL/GenBank/DDBJ whole genome shotgun (WGS) entry which is preliminary data.</text>
</comment>
<evidence type="ECO:0000313" key="3">
    <source>
        <dbReference type="Proteomes" id="UP000606786"/>
    </source>
</evidence>
<organism evidence="2 3">
    <name type="scientific">Ceratitis capitata</name>
    <name type="common">Mediterranean fruit fly</name>
    <name type="synonym">Tephritis capitata</name>
    <dbReference type="NCBI Taxonomy" id="7213"/>
    <lineage>
        <taxon>Eukaryota</taxon>
        <taxon>Metazoa</taxon>
        <taxon>Ecdysozoa</taxon>
        <taxon>Arthropoda</taxon>
        <taxon>Hexapoda</taxon>
        <taxon>Insecta</taxon>
        <taxon>Pterygota</taxon>
        <taxon>Neoptera</taxon>
        <taxon>Endopterygota</taxon>
        <taxon>Diptera</taxon>
        <taxon>Brachycera</taxon>
        <taxon>Muscomorpha</taxon>
        <taxon>Tephritoidea</taxon>
        <taxon>Tephritidae</taxon>
        <taxon>Ceratitis</taxon>
        <taxon>Ceratitis</taxon>
    </lineage>
</organism>
<accession>A0A811V3L2</accession>
<protein>
    <submittedName>
        <fullName evidence="2">(Mediterranean fruit fly) hypothetical protein</fullName>
    </submittedName>
</protein>
<feature type="compositionally biased region" description="Polar residues" evidence="1">
    <location>
        <begin position="135"/>
        <end position="149"/>
    </location>
</feature>
<feature type="region of interest" description="Disordered" evidence="1">
    <location>
        <begin position="127"/>
        <end position="150"/>
    </location>
</feature>
<name>A0A811V3L2_CERCA</name>
<dbReference type="EMBL" id="CAJHJT010000034">
    <property type="protein sequence ID" value="CAD7004073.1"/>
    <property type="molecule type" value="Genomic_DNA"/>
</dbReference>
<evidence type="ECO:0000313" key="2">
    <source>
        <dbReference type="EMBL" id="CAD7004073.1"/>
    </source>
</evidence>
<dbReference type="Proteomes" id="UP000606786">
    <property type="component" value="Unassembled WGS sequence"/>
</dbReference>
<gene>
    <name evidence="2" type="ORF">CCAP1982_LOCUS12498</name>
</gene>
<keyword evidence="3" id="KW-1185">Reference proteome</keyword>
<dbReference type="AlphaFoldDB" id="A0A811V3L2"/>
<proteinExistence type="predicted"/>
<evidence type="ECO:0000256" key="1">
    <source>
        <dbReference type="SAM" id="MobiDB-lite"/>
    </source>
</evidence>
<sequence length="180" mass="19313">MIKVRCPDSHFVLACCRSCDSQIGASPTEVEVGTQNVGNVSVRIVVQCVSLPAINNSSLSQLSLSTQLNSRRLYFGFKLNAAPASTLLGRTHTHAEAYVSETSPTATACPSSSPVPVVASCAFQHQRRPSPCGKQLSSQPSARYSNSTDLPDRISRPCVLSGYSRSELVTSRRRKALCVV</sequence>